<keyword evidence="2" id="KW-1185">Reference proteome</keyword>
<comment type="caution">
    <text evidence="1">The sequence shown here is derived from an EMBL/GenBank/DDBJ whole genome shotgun (WGS) entry which is preliminary data.</text>
</comment>
<dbReference type="Pfam" id="PF09650">
    <property type="entry name" value="PHA_gran_rgn"/>
    <property type="match status" value="1"/>
</dbReference>
<dbReference type="Proteomes" id="UP001169027">
    <property type="component" value="Unassembled WGS sequence"/>
</dbReference>
<dbReference type="RefSeq" id="WP_301805848.1">
    <property type="nucleotide sequence ID" value="NZ_JAUJZH010000004.1"/>
</dbReference>
<gene>
    <name evidence="1" type="ORF">Q2T77_06920</name>
</gene>
<protein>
    <submittedName>
        <fullName evidence="1">Polyhydroxyalkanoic acid system family protein</fullName>
    </submittedName>
</protein>
<organism evidence="1 2">
    <name type="scientific">Variovorax ginsengisoli</name>
    <dbReference type="NCBI Taxonomy" id="363844"/>
    <lineage>
        <taxon>Bacteria</taxon>
        <taxon>Pseudomonadati</taxon>
        <taxon>Pseudomonadota</taxon>
        <taxon>Betaproteobacteria</taxon>
        <taxon>Burkholderiales</taxon>
        <taxon>Comamonadaceae</taxon>
        <taxon>Variovorax</taxon>
    </lineage>
</organism>
<sequence>MADIVIERAHQLGLAGAREVAHRWMRKAEEAYGLECRYVEGADGDQAAFTREGVDGRVEVGADRLRLEATLGFLFAAFSGQIEQRLASSLDELLAGAAPA</sequence>
<reference evidence="1" key="1">
    <citation type="submission" date="2023-06" db="EMBL/GenBank/DDBJ databases">
        <authorList>
            <person name="Jiang Y."/>
            <person name="Liu Q."/>
        </authorList>
    </citation>
    <scope>NUCLEOTIDE SEQUENCE</scope>
    <source>
        <strain evidence="1">CGMCC 1.12090</strain>
    </source>
</reference>
<dbReference type="InterPro" id="IPR013433">
    <property type="entry name" value="PHA_gran_rgn"/>
</dbReference>
<accession>A0ABT8RZP0</accession>
<name>A0ABT8RZP0_9BURK</name>
<evidence type="ECO:0000313" key="2">
    <source>
        <dbReference type="Proteomes" id="UP001169027"/>
    </source>
</evidence>
<dbReference type="NCBIfam" id="TIGR02610">
    <property type="entry name" value="PHA_gran_rgn"/>
    <property type="match status" value="1"/>
</dbReference>
<evidence type="ECO:0000313" key="1">
    <source>
        <dbReference type="EMBL" id="MDO1532013.1"/>
    </source>
</evidence>
<proteinExistence type="predicted"/>
<dbReference type="EMBL" id="JAUKVY010000004">
    <property type="protein sequence ID" value="MDO1532013.1"/>
    <property type="molecule type" value="Genomic_DNA"/>
</dbReference>